<evidence type="ECO:0000313" key="1">
    <source>
        <dbReference type="EMBL" id="KAI9510711.1"/>
    </source>
</evidence>
<protein>
    <submittedName>
        <fullName evidence="1">Uncharacterized protein</fullName>
    </submittedName>
</protein>
<accession>A0ACC0UGP9</accession>
<organism evidence="1 2">
    <name type="scientific">Russula earlei</name>
    <dbReference type="NCBI Taxonomy" id="71964"/>
    <lineage>
        <taxon>Eukaryota</taxon>
        <taxon>Fungi</taxon>
        <taxon>Dikarya</taxon>
        <taxon>Basidiomycota</taxon>
        <taxon>Agaricomycotina</taxon>
        <taxon>Agaricomycetes</taxon>
        <taxon>Russulales</taxon>
        <taxon>Russulaceae</taxon>
        <taxon>Russula</taxon>
    </lineage>
</organism>
<gene>
    <name evidence="1" type="ORF">F5148DRAFT_1177436</name>
</gene>
<name>A0ACC0UGP9_9AGAM</name>
<reference evidence="1" key="1">
    <citation type="submission" date="2021-03" db="EMBL/GenBank/DDBJ databases">
        <title>Evolutionary priming and transition to the ectomycorrhizal habit in an iconic lineage of mushroom-forming fungi: is preadaptation a requirement?</title>
        <authorList>
            <consortium name="DOE Joint Genome Institute"/>
            <person name="Looney B.P."/>
            <person name="Miyauchi S."/>
            <person name="Morin E."/>
            <person name="Drula E."/>
            <person name="Courty P.E."/>
            <person name="Chicoki N."/>
            <person name="Fauchery L."/>
            <person name="Kohler A."/>
            <person name="Kuo A."/>
            <person name="LaButti K."/>
            <person name="Pangilinan J."/>
            <person name="Lipzen A."/>
            <person name="Riley R."/>
            <person name="Andreopoulos W."/>
            <person name="He G."/>
            <person name="Johnson J."/>
            <person name="Barry K.W."/>
            <person name="Grigoriev I.V."/>
            <person name="Nagy L."/>
            <person name="Hibbett D."/>
            <person name="Henrissat B."/>
            <person name="Matheny P.B."/>
            <person name="Labbe J."/>
            <person name="Martin A.F."/>
        </authorList>
    </citation>
    <scope>NUCLEOTIDE SEQUENCE</scope>
    <source>
        <strain evidence="1">BPL698</strain>
    </source>
</reference>
<dbReference type="Proteomes" id="UP001207468">
    <property type="component" value="Unassembled WGS sequence"/>
</dbReference>
<sequence length="98" mass="10234">MRSYPAFAIFCFATSVAPAFATRVVLSKRQEGEVVEGVAKGADHLKHAASVNWKHVGAGGAGGILAGYGIFGHHRGHQGSNGNGNGNQKREISVAYDL</sequence>
<comment type="caution">
    <text evidence="1">The sequence shown here is derived from an EMBL/GenBank/DDBJ whole genome shotgun (WGS) entry which is preliminary data.</text>
</comment>
<evidence type="ECO:0000313" key="2">
    <source>
        <dbReference type="Proteomes" id="UP001207468"/>
    </source>
</evidence>
<proteinExistence type="predicted"/>
<dbReference type="EMBL" id="JAGFNK010000036">
    <property type="protein sequence ID" value="KAI9510711.1"/>
    <property type="molecule type" value="Genomic_DNA"/>
</dbReference>
<keyword evidence="2" id="KW-1185">Reference proteome</keyword>
<feature type="non-terminal residue" evidence="1">
    <location>
        <position position="98"/>
    </location>
</feature>